<dbReference type="CDD" id="cd12247">
    <property type="entry name" value="RRM2_U1A_like"/>
    <property type="match status" value="1"/>
</dbReference>
<dbReference type="InterPro" id="IPR000504">
    <property type="entry name" value="RRM_dom"/>
</dbReference>
<dbReference type="InterPro" id="IPR012677">
    <property type="entry name" value="Nucleotide-bd_a/b_plait_sf"/>
</dbReference>
<dbReference type="CDD" id="cd12246">
    <property type="entry name" value="RRM1_U1A_like"/>
    <property type="match status" value="1"/>
</dbReference>
<gene>
    <name evidence="12" type="ORF">BdWA1_001885</name>
</gene>
<evidence type="ECO:0000256" key="8">
    <source>
        <dbReference type="ARBA" id="ARBA00023242"/>
    </source>
</evidence>
<dbReference type="GO" id="GO:0030532">
    <property type="term" value="C:small nuclear ribonucleoprotein complex"/>
    <property type="evidence" value="ECO:0007669"/>
    <property type="project" value="UniProtKB-ARBA"/>
</dbReference>
<evidence type="ECO:0000256" key="10">
    <source>
        <dbReference type="PROSITE-ProRule" id="PRU00176"/>
    </source>
</evidence>
<dbReference type="GeneID" id="94336183"/>
<accession>A0AAD9PKP3</accession>
<keyword evidence="13" id="KW-1185">Reference proteome</keyword>
<dbReference type="GO" id="GO:0006397">
    <property type="term" value="P:mRNA processing"/>
    <property type="evidence" value="ECO:0007669"/>
    <property type="project" value="UniProtKB-KW"/>
</dbReference>
<dbReference type="PANTHER" id="PTHR10501">
    <property type="entry name" value="U1 SMALL NUCLEAR RIBONUCLEOPROTEIN A/U2 SMALL NUCLEAR RIBONUCLEOPROTEIN B"/>
    <property type="match status" value="1"/>
</dbReference>
<sequence>MDEEVNHYETVDILPNQTLYIKNLNDTINPRDLIVLLYELFIPYGEILDIIAKKSSKLRGQAFVVFSELASAIAAKKGVNGRLILNKEIEIEYAKKQSYKALKPGDYYRLKMSNVNKPAEEQPEDINQGDCHTVFVENLPNDMQKDAVEVLFKQYPGYKDVRYIEGRGVAFVDFATAYQAEVALQGLQGFKISHNYDMKLSLAK</sequence>
<keyword evidence="9" id="KW-0687">Ribonucleoprotein</keyword>
<feature type="domain" description="RRM" evidence="11">
    <location>
        <begin position="17"/>
        <end position="96"/>
    </location>
</feature>
<dbReference type="InterPro" id="IPR035979">
    <property type="entry name" value="RBD_domain_sf"/>
</dbReference>
<evidence type="ECO:0000313" key="13">
    <source>
        <dbReference type="Proteomes" id="UP001214638"/>
    </source>
</evidence>
<dbReference type="Gene3D" id="3.30.70.330">
    <property type="match status" value="2"/>
</dbReference>
<evidence type="ECO:0000256" key="6">
    <source>
        <dbReference type="ARBA" id="ARBA00022884"/>
    </source>
</evidence>
<dbReference type="FunFam" id="3.30.70.330:FF:000029">
    <property type="entry name" value="U2 small nuclear ribonucleoprotein B"/>
    <property type="match status" value="1"/>
</dbReference>
<comment type="caution">
    <text evidence="12">The sequence shown here is derived from an EMBL/GenBank/DDBJ whole genome shotgun (WGS) entry which is preliminary data.</text>
</comment>
<reference evidence="12" key="1">
    <citation type="journal article" date="2023" name="Nat. Microbiol.">
        <title>Babesia duncani multi-omics identifies virulence factors and drug targets.</title>
        <authorList>
            <person name="Singh P."/>
            <person name="Lonardi S."/>
            <person name="Liang Q."/>
            <person name="Vydyam P."/>
            <person name="Khabirova E."/>
            <person name="Fang T."/>
            <person name="Gihaz S."/>
            <person name="Thekkiniath J."/>
            <person name="Munshi M."/>
            <person name="Abel S."/>
            <person name="Ciampossin L."/>
            <person name="Batugedara G."/>
            <person name="Gupta M."/>
            <person name="Lu X.M."/>
            <person name="Lenz T."/>
            <person name="Chakravarty S."/>
            <person name="Cornillot E."/>
            <person name="Hu Y."/>
            <person name="Ma W."/>
            <person name="Gonzalez L.M."/>
            <person name="Sanchez S."/>
            <person name="Estrada K."/>
            <person name="Sanchez-Flores A."/>
            <person name="Montero E."/>
            <person name="Harb O.S."/>
            <person name="Le Roch K.G."/>
            <person name="Mamoun C.B."/>
        </authorList>
    </citation>
    <scope>NUCLEOTIDE SEQUENCE</scope>
    <source>
        <strain evidence="12">WA1</strain>
    </source>
</reference>
<keyword evidence="5" id="KW-0677">Repeat</keyword>
<dbReference type="GO" id="GO:0005681">
    <property type="term" value="C:spliceosomal complex"/>
    <property type="evidence" value="ECO:0007669"/>
    <property type="project" value="UniProtKB-KW"/>
</dbReference>
<dbReference type="GO" id="GO:0003723">
    <property type="term" value="F:RNA binding"/>
    <property type="evidence" value="ECO:0007669"/>
    <property type="project" value="UniProtKB-UniRule"/>
</dbReference>
<evidence type="ECO:0000256" key="4">
    <source>
        <dbReference type="ARBA" id="ARBA00022728"/>
    </source>
</evidence>
<proteinExistence type="inferred from homology"/>
<name>A0AAD9PKP3_9APIC</name>
<keyword evidence="6 10" id="KW-0694">RNA-binding</keyword>
<dbReference type="Proteomes" id="UP001214638">
    <property type="component" value="Unassembled WGS sequence"/>
</dbReference>
<dbReference type="SMART" id="SM00360">
    <property type="entry name" value="RRM"/>
    <property type="match status" value="2"/>
</dbReference>
<evidence type="ECO:0000313" key="12">
    <source>
        <dbReference type="EMBL" id="KAK2196636.1"/>
    </source>
</evidence>
<dbReference type="KEGG" id="bdw:94336183"/>
<organism evidence="12 13">
    <name type="scientific">Babesia duncani</name>
    <dbReference type="NCBI Taxonomy" id="323732"/>
    <lineage>
        <taxon>Eukaryota</taxon>
        <taxon>Sar</taxon>
        <taxon>Alveolata</taxon>
        <taxon>Apicomplexa</taxon>
        <taxon>Aconoidasida</taxon>
        <taxon>Piroplasmida</taxon>
        <taxon>Babesiidae</taxon>
        <taxon>Babesia</taxon>
    </lineage>
</organism>
<evidence type="ECO:0000256" key="7">
    <source>
        <dbReference type="ARBA" id="ARBA00023187"/>
    </source>
</evidence>
<dbReference type="AlphaFoldDB" id="A0AAD9PKP3"/>
<dbReference type="EMBL" id="JALLKP010000002">
    <property type="protein sequence ID" value="KAK2196636.1"/>
    <property type="molecule type" value="Genomic_DNA"/>
</dbReference>
<dbReference type="FunFam" id="3.30.70.330:FF:000039">
    <property type="entry name" value="U1 small nuclear ribonucleoprotein A"/>
    <property type="match status" value="1"/>
</dbReference>
<keyword evidence="8" id="KW-0539">Nucleus</keyword>
<comment type="subcellular location">
    <subcellularLocation>
        <location evidence="1">Nucleus</location>
    </subcellularLocation>
</comment>
<protein>
    <submittedName>
        <fullName evidence="12">Bifunctional RNA recognition motif domain/RNA-binding domain superfamily/Nucleotide-binding alpha-beta plait domain superfamily</fullName>
    </submittedName>
</protein>
<keyword evidence="4" id="KW-0747">Spliceosome</keyword>
<keyword evidence="7" id="KW-0508">mRNA splicing</keyword>
<dbReference type="Pfam" id="PF00076">
    <property type="entry name" value="RRM_1"/>
    <property type="match status" value="2"/>
</dbReference>
<evidence type="ECO:0000259" key="11">
    <source>
        <dbReference type="PROSITE" id="PS50102"/>
    </source>
</evidence>
<dbReference type="SUPFAM" id="SSF54928">
    <property type="entry name" value="RNA-binding domain, RBD"/>
    <property type="match status" value="1"/>
</dbReference>
<evidence type="ECO:0000256" key="2">
    <source>
        <dbReference type="ARBA" id="ARBA00007243"/>
    </source>
</evidence>
<feature type="domain" description="RRM" evidence="11">
    <location>
        <begin position="132"/>
        <end position="204"/>
    </location>
</feature>
<evidence type="ECO:0000256" key="3">
    <source>
        <dbReference type="ARBA" id="ARBA00022664"/>
    </source>
</evidence>
<evidence type="ECO:0000256" key="5">
    <source>
        <dbReference type="ARBA" id="ARBA00022737"/>
    </source>
</evidence>
<dbReference type="GO" id="GO:0008380">
    <property type="term" value="P:RNA splicing"/>
    <property type="evidence" value="ECO:0007669"/>
    <property type="project" value="UniProtKB-KW"/>
</dbReference>
<dbReference type="PROSITE" id="PS50102">
    <property type="entry name" value="RRM"/>
    <property type="match status" value="2"/>
</dbReference>
<evidence type="ECO:0000256" key="1">
    <source>
        <dbReference type="ARBA" id="ARBA00004123"/>
    </source>
</evidence>
<evidence type="ECO:0000256" key="9">
    <source>
        <dbReference type="ARBA" id="ARBA00023274"/>
    </source>
</evidence>
<comment type="similarity">
    <text evidence="2">Belongs to the RRM U1 A/B'' family.</text>
</comment>
<dbReference type="RefSeq" id="XP_067803478.1">
    <property type="nucleotide sequence ID" value="XM_067946914.1"/>
</dbReference>
<keyword evidence="3" id="KW-0507">mRNA processing</keyword>